<dbReference type="Gene3D" id="2.60.40.1740">
    <property type="entry name" value="hypothetical protein (bacova_03559)"/>
    <property type="match status" value="1"/>
</dbReference>
<proteinExistence type="predicted"/>
<feature type="domain" description="BT-3987-like N-terminal" evidence="2">
    <location>
        <begin position="43"/>
        <end position="152"/>
    </location>
</feature>
<accession>A0A7J5JIM0</accession>
<gene>
    <name evidence="4" type="ORF">GAN93_14260</name>
</gene>
<dbReference type="Pfam" id="PF14274">
    <property type="entry name" value="BT_3044-like_C"/>
    <property type="match status" value="1"/>
</dbReference>
<dbReference type="AlphaFoldDB" id="A0A7J5JIM0"/>
<evidence type="ECO:0000313" key="5">
    <source>
        <dbReference type="Proteomes" id="UP000460317"/>
    </source>
</evidence>
<keyword evidence="1" id="KW-0732">Signal</keyword>
<evidence type="ECO:0000256" key="1">
    <source>
        <dbReference type="SAM" id="SignalP"/>
    </source>
</evidence>
<organism evidence="4 5">
    <name type="scientific">Bacteroides thetaiotaomicron</name>
    <dbReference type="NCBI Taxonomy" id="818"/>
    <lineage>
        <taxon>Bacteria</taxon>
        <taxon>Pseudomonadati</taxon>
        <taxon>Bacteroidota</taxon>
        <taxon>Bacteroidia</taxon>
        <taxon>Bacteroidales</taxon>
        <taxon>Bacteroidaceae</taxon>
        <taxon>Bacteroides</taxon>
    </lineage>
</organism>
<evidence type="ECO:0000259" key="3">
    <source>
        <dbReference type="Pfam" id="PF14274"/>
    </source>
</evidence>
<dbReference type="InterPro" id="IPR025371">
    <property type="entry name" value="BT_3044-like_C"/>
</dbReference>
<feature type="signal peptide" evidence="1">
    <location>
        <begin position="1"/>
        <end position="22"/>
    </location>
</feature>
<dbReference type="Proteomes" id="UP000460317">
    <property type="component" value="Unassembled WGS sequence"/>
</dbReference>
<evidence type="ECO:0000259" key="2">
    <source>
        <dbReference type="Pfam" id="PF08522"/>
    </source>
</evidence>
<comment type="caution">
    <text evidence="4">The sequence shown here is derived from an EMBL/GenBank/DDBJ whole genome shotgun (WGS) entry which is preliminary data.</text>
</comment>
<feature type="chain" id="PRO_5029794277" evidence="1">
    <location>
        <begin position="23"/>
        <end position="306"/>
    </location>
</feature>
<dbReference type="PROSITE" id="PS51257">
    <property type="entry name" value="PROKAR_LIPOPROTEIN"/>
    <property type="match status" value="1"/>
</dbReference>
<protein>
    <submittedName>
        <fullName evidence="4">DUF1735 domain-containing protein</fullName>
    </submittedName>
</protein>
<dbReference type="Gene3D" id="2.40.128.440">
    <property type="entry name" value="Uncharacterised protein PF14274, DUF4361"/>
    <property type="match status" value="1"/>
</dbReference>
<name>A0A7J5JIM0_BACT4</name>
<reference evidence="4 5" key="1">
    <citation type="journal article" date="2019" name="Nat. Med.">
        <title>A library of human gut bacterial isolates paired with longitudinal multiomics data enables mechanistic microbiome research.</title>
        <authorList>
            <person name="Poyet M."/>
            <person name="Groussin M."/>
            <person name="Gibbons S.M."/>
            <person name="Avila-Pacheco J."/>
            <person name="Jiang X."/>
            <person name="Kearney S.M."/>
            <person name="Perrotta A.R."/>
            <person name="Berdy B."/>
            <person name="Zhao S."/>
            <person name="Lieberman T.D."/>
            <person name="Swanson P.K."/>
            <person name="Smith M."/>
            <person name="Roesemann S."/>
            <person name="Alexander J.E."/>
            <person name="Rich S.A."/>
            <person name="Livny J."/>
            <person name="Vlamakis H."/>
            <person name="Clish C."/>
            <person name="Bullock K."/>
            <person name="Deik A."/>
            <person name="Scott J."/>
            <person name="Pierce K.A."/>
            <person name="Xavier R.J."/>
            <person name="Alm E.J."/>
        </authorList>
    </citation>
    <scope>NUCLEOTIDE SEQUENCE [LARGE SCALE GENOMIC DNA]</scope>
    <source>
        <strain evidence="4 5">BIOML-A165</strain>
    </source>
</reference>
<dbReference type="EMBL" id="WCSB01000012">
    <property type="protein sequence ID" value="KAB4451248.1"/>
    <property type="molecule type" value="Genomic_DNA"/>
</dbReference>
<dbReference type="InterPro" id="IPR013728">
    <property type="entry name" value="BT_3987-like_N"/>
</dbReference>
<feature type="domain" description="BT-3044-like C-terminal" evidence="3">
    <location>
        <begin position="160"/>
        <end position="286"/>
    </location>
</feature>
<dbReference type="Pfam" id="PF08522">
    <property type="entry name" value="BT_3987-like_N"/>
    <property type="match status" value="1"/>
</dbReference>
<sequence length="306" mass="34961">MKTMRKINSYLCILLVAMLTGCNDLPDEQFEKSAIIVKNGYHEWELPYNGEDEMTAYVSVALSGTSILKEDVEAELKVSPANLEEYNFDQFRYDESSYYELLPEECYEMESNKVVIPAGSEYGLLPVKIRIDKMNKYHNYILPLEIVSVSKYSIGKNGYNKALVNIVLKNDYSGKYSRTLELNSSEGGMLITGDQVLRTITPNTCYFTAAYLDKASEQEYYNINMVVNSDSTLTLSAVNPDIELEFASPSKEKDNETNIVEIKDLGKNSKSMKFFLDYSYIDKSNPEAEPVRRYIKGFLLREIKED</sequence>
<evidence type="ECO:0000313" key="4">
    <source>
        <dbReference type="EMBL" id="KAB4451248.1"/>
    </source>
</evidence>